<dbReference type="EMBL" id="CBTY010000008">
    <property type="protein sequence ID" value="CDI05595.1"/>
    <property type="molecule type" value="Genomic_DNA"/>
</dbReference>
<keyword evidence="3" id="KW-1185">Reference proteome</keyword>
<sequence>MTKIETVMEFKNVIQTNFGFIVVSNEQSNTVHQSRCSTLNDKFAEVGNTFHWFATIALAEKSFKTTACDTCKPE</sequence>
<proteinExistence type="predicted"/>
<dbReference type="Proteomes" id="UP000655759">
    <property type="component" value="Unassembled WGS sequence"/>
</dbReference>
<dbReference type="STRING" id="1407055.NITUZ_30287"/>
<organism evidence="2 3">
    <name type="scientific">Candidatus Nitrosotenuis uzonensis</name>
    <dbReference type="NCBI Taxonomy" id="1407055"/>
    <lineage>
        <taxon>Archaea</taxon>
        <taxon>Nitrososphaerota</taxon>
        <taxon>Candidatus Nitrosotenuis</taxon>
    </lineage>
</organism>
<gene>
    <name evidence="2" type="ORF">NITUZ_30287</name>
    <name evidence="1" type="ORF">NUZ5A_50915</name>
</gene>
<comment type="caution">
    <text evidence="2">The sequence shown here is derived from an EMBL/GenBank/DDBJ whole genome shotgun (WGS) entry which is preliminary data.</text>
</comment>
<dbReference type="EMBL" id="CAJNAQ010000005">
    <property type="protein sequence ID" value="CAE6499575.1"/>
    <property type="molecule type" value="Genomic_DNA"/>
</dbReference>
<reference evidence="2" key="1">
    <citation type="journal article" date="2013" name="PLoS ONE">
        <title>Enrichment and Genome Sequence of the Group I.1a Ammonia-Oxidizing Archaeon ?Ca. Nitrosotenuis uzonensis? Representing a Clade Globally.</title>
        <authorList>
            <person name="Lebedeva E.V."/>
            <person name="Hatzenpichler R."/>
            <person name="Pelletier E."/>
            <person name="Schuster N."/>
            <person name="Hauzmayer S."/>
            <person name="Bulaev A."/>
            <person name="Grigor'eva N.V."/>
            <person name="Galushko A."/>
            <person name="Schmid M."/>
            <person name="Palatinszky M."/>
            <person name="Le Paslier D."/>
            <person name="Daims H."/>
            <person name="Wagner M."/>
        </authorList>
    </citation>
    <scope>NUCLEOTIDE SEQUENCE [LARGE SCALE GENOMIC DNA]</scope>
    <source>
        <strain evidence="2">N4</strain>
    </source>
</reference>
<dbReference type="OrthoDB" id="11832at2157"/>
<accession>V6AST2</accession>
<evidence type="ECO:0000313" key="1">
    <source>
        <dbReference type="EMBL" id="CAE6499575.1"/>
    </source>
</evidence>
<evidence type="ECO:0000313" key="2">
    <source>
        <dbReference type="EMBL" id="CDI05595.1"/>
    </source>
</evidence>
<evidence type="ECO:0000313" key="3">
    <source>
        <dbReference type="Proteomes" id="UP000018159"/>
    </source>
</evidence>
<dbReference type="Proteomes" id="UP000018159">
    <property type="component" value="Unassembled WGS sequence"/>
</dbReference>
<reference evidence="2" key="2">
    <citation type="submission" date="2013-10" db="EMBL/GenBank/DDBJ databases">
        <authorList>
            <person name="Regsiter A."/>
        </authorList>
    </citation>
    <scope>NUCLEOTIDE SEQUENCE</scope>
    <source>
        <strain evidence="2">N4</strain>
    </source>
</reference>
<dbReference type="AlphaFoldDB" id="V6AST2"/>
<name>V6AST2_9ARCH</name>
<dbReference type="RefSeq" id="WP_081844853.1">
    <property type="nucleotide sequence ID" value="NZ_CAJNAQ010000005.1"/>
</dbReference>
<protein>
    <submittedName>
        <fullName evidence="2">Uncharacterized protein</fullName>
    </submittedName>
</protein>
<reference evidence="1" key="3">
    <citation type="submission" date="2021-02" db="EMBL/GenBank/DDBJ databases">
        <authorList>
            <person name="Han P."/>
        </authorList>
    </citation>
    <scope>NUCLEOTIDE SEQUENCE</scope>
    <source>
        <strain evidence="1">Candidatus Nitrosotenuis uzonensis 5A</strain>
    </source>
</reference>